<dbReference type="Gene3D" id="6.10.340.10">
    <property type="match status" value="1"/>
</dbReference>
<dbReference type="InterPro" id="IPR050640">
    <property type="entry name" value="Bact_2-comp_sensor_kinase"/>
</dbReference>
<evidence type="ECO:0000256" key="4">
    <source>
        <dbReference type="ARBA" id="ARBA00022679"/>
    </source>
</evidence>
<evidence type="ECO:0000256" key="6">
    <source>
        <dbReference type="ARBA" id="ARBA00022741"/>
    </source>
</evidence>
<comment type="caution">
    <text evidence="15">The sequence shown here is derived from an EMBL/GenBank/DDBJ whole genome shotgun (WGS) entry which is preliminary data.</text>
</comment>
<dbReference type="Proteomes" id="UP000322997">
    <property type="component" value="Unassembled WGS sequence"/>
</dbReference>
<comment type="subcellular location">
    <subcellularLocation>
        <location evidence="1">Cell membrane</location>
        <topology evidence="1">Multi-pass membrane protein</topology>
    </subcellularLocation>
</comment>
<dbReference type="SUPFAM" id="SSF158472">
    <property type="entry name" value="HAMP domain-like"/>
    <property type="match status" value="1"/>
</dbReference>
<evidence type="ECO:0000259" key="14">
    <source>
        <dbReference type="PROSITE" id="PS50885"/>
    </source>
</evidence>
<proteinExistence type="predicted"/>
<dbReference type="PANTHER" id="PTHR34220:SF11">
    <property type="entry name" value="SENSOR PROTEIN KINASE HPTS"/>
    <property type="match status" value="1"/>
</dbReference>
<evidence type="ECO:0000313" key="15">
    <source>
        <dbReference type="EMBL" id="TYS51475.1"/>
    </source>
</evidence>
<feature type="coiled-coil region" evidence="12">
    <location>
        <begin position="37"/>
        <end position="69"/>
    </location>
</feature>
<gene>
    <name evidence="15" type="ORF">FZC83_18065</name>
</gene>
<evidence type="ECO:0000256" key="9">
    <source>
        <dbReference type="ARBA" id="ARBA00022989"/>
    </source>
</evidence>
<dbReference type="SMART" id="SM00304">
    <property type="entry name" value="HAMP"/>
    <property type="match status" value="1"/>
</dbReference>
<dbReference type="PROSITE" id="PS50885">
    <property type="entry name" value="HAMP"/>
    <property type="match status" value="1"/>
</dbReference>
<keyword evidence="12" id="KW-0175">Coiled coil</keyword>
<dbReference type="InterPro" id="IPR036890">
    <property type="entry name" value="HATPase_C_sf"/>
</dbReference>
<keyword evidence="10" id="KW-0902">Two-component regulatory system</keyword>
<feature type="transmembrane region" description="Helical" evidence="13">
    <location>
        <begin position="291"/>
        <end position="312"/>
    </location>
</feature>
<evidence type="ECO:0000256" key="10">
    <source>
        <dbReference type="ARBA" id="ARBA00023012"/>
    </source>
</evidence>
<dbReference type="GO" id="GO:0005886">
    <property type="term" value="C:plasma membrane"/>
    <property type="evidence" value="ECO:0007669"/>
    <property type="project" value="UniProtKB-SubCell"/>
</dbReference>
<evidence type="ECO:0000256" key="12">
    <source>
        <dbReference type="SAM" id="Coils"/>
    </source>
</evidence>
<keyword evidence="5 13" id="KW-0812">Transmembrane</keyword>
<protein>
    <submittedName>
        <fullName evidence="15">Sensor histidine kinase</fullName>
    </submittedName>
</protein>
<dbReference type="Pfam" id="PF00672">
    <property type="entry name" value="HAMP"/>
    <property type="match status" value="1"/>
</dbReference>
<keyword evidence="8" id="KW-0067">ATP-binding</keyword>
<dbReference type="Gene3D" id="3.30.565.10">
    <property type="entry name" value="Histidine kinase-like ATPase, C-terminal domain"/>
    <property type="match status" value="1"/>
</dbReference>
<dbReference type="EMBL" id="VTEQ01000006">
    <property type="protein sequence ID" value="TYS51475.1"/>
    <property type="molecule type" value="Genomic_DNA"/>
</dbReference>
<evidence type="ECO:0000256" key="7">
    <source>
        <dbReference type="ARBA" id="ARBA00022777"/>
    </source>
</evidence>
<organism evidence="15 16">
    <name type="scientific">Rossellomorea marisflavi</name>
    <dbReference type="NCBI Taxonomy" id="189381"/>
    <lineage>
        <taxon>Bacteria</taxon>
        <taxon>Bacillati</taxon>
        <taxon>Bacillota</taxon>
        <taxon>Bacilli</taxon>
        <taxon>Bacillales</taxon>
        <taxon>Bacillaceae</taxon>
        <taxon>Rossellomorea</taxon>
    </lineage>
</organism>
<keyword evidence="3" id="KW-0597">Phosphoprotein</keyword>
<keyword evidence="4" id="KW-0808">Transferase</keyword>
<evidence type="ECO:0000256" key="5">
    <source>
        <dbReference type="ARBA" id="ARBA00022692"/>
    </source>
</evidence>
<dbReference type="Pfam" id="PF06580">
    <property type="entry name" value="His_kinase"/>
    <property type="match status" value="1"/>
</dbReference>
<keyword evidence="11 13" id="KW-0472">Membrane</keyword>
<keyword evidence="6" id="KW-0547">Nucleotide-binding</keyword>
<feature type="transmembrane region" description="Helical" evidence="13">
    <location>
        <begin position="17"/>
        <end position="37"/>
    </location>
</feature>
<keyword evidence="2" id="KW-1003">Cell membrane</keyword>
<feature type="domain" description="HAMP" evidence="14">
    <location>
        <begin position="310"/>
        <end position="362"/>
    </location>
</feature>
<evidence type="ECO:0000313" key="16">
    <source>
        <dbReference type="Proteomes" id="UP000322997"/>
    </source>
</evidence>
<dbReference type="PANTHER" id="PTHR34220">
    <property type="entry name" value="SENSOR HISTIDINE KINASE YPDA"/>
    <property type="match status" value="1"/>
</dbReference>
<evidence type="ECO:0000256" key="2">
    <source>
        <dbReference type="ARBA" id="ARBA00022475"/>
    </source>
</evidence>
<dbReference type="InterPro" id="IPR010559">
    <property type="entry name" value="Sig_transdc_His_kin_internal"/>
</dbReference>
<evidence type="ECO:0000256" key="1">
    <source>
        <dbReference type="ARBA" id="ARBA00004651"/>
    </source>
</evidence>
<dbReference type="AlphaFoldDB" id="A0A5D4RJ55"/>
<dbReference type="GO" id="GO:0005524">
    <property type="term" value="F:ATP binding"/>
    <property type="evidence" value="ECO:0007669"/>
    <property type="project" value="UniProtKB-KW"/>
</dbReference>
<keyword evidence="7 15" id="KW-0418">Kinase</keyword>
<evidence type="ECO:0000256" key="13">
    <source>
        <dbReference type="SAM" id="Phobius"/>
    </source>
</evidence>
<dbReference type="CDD" id="cd06225">
    <property type="entry name" value="HAMP"/>
    <property type="match status" value="1"/>
</dbReference>
<dbReference type="GO" id="GO:0000155">
    <property type="term" value="F:phosphorelay sensor kinase activity"/>
    <property type="evidence" value="ECO:0007669"/>
    <property type="project" value="InterPro"/>
</dbReference>
<name>A0A5D4RJ55_9BACI</name>
<dbReference type="InterPro" id="IPR003660">
    <property type="entry name" value="HAMP_dom"/>
</dbReference>
<evidence type="ECO:0000256" key="8">
    <source>
        <dbReference type="ARBA" id="ARBA00022840"/>
    </source>
</evidence>
<sequence length="592" mass="67594">MVEGKGGDMMRSVRSRLFGMLVIFIILPYFLSVFIIYDNTRSSVEEHEIEKSREELEEGSRSLQRYFDEMIELSYSLYNDPDVLSVFENGLNDEQRQPFERSMKIFSISRPEIRQMRIYFEKDSSALSVYQSKFSAPKKQEDYVNQAPFRTLYESDDNFFIERPHVIKNANNAAILPESDRTRVLTIHHKVTNVLSGEFLGFISMDIDVTAYSSLILNLSDGGESRLTLLDGEDRIMYSSQRLNGSESGDEGDKLVLEEKLKGNIDGWRLVKVIDRDVLFRDVNQAATTNILLGIGVVLLGIIMVVVISHIITKPIEKMSEKVRSIGGENMDVDFTTSRKDELGHLEDHMDEMMDRINQHIDREYKLEIESRKNQFRALRSQVNPHFLFNALQTIGAVALKSGAKDVYKLITSLSKMMRYSLRADQWVTVQEELDYIETYLSMQRERFGEGVHADIEVDAEVRTASIPSMLLQPLVENYFKHSYEEGYDEAPLSITGERVGGSILFTVQNTGASISDEDLGQIRSSIYGAPSGQDGGIGLKNIYDRLRLNFKENASFQLDTLEGRGFRIVMKLPFMEDKEEGGDSDESTDRR</sequence>
<evidence type="ECO:0000256" key="3">
    <source>
        <dbReference type="ARBA" id="ARBA00022553"/>
    </source>
</evidence>
<dbReference type="SUPFAM" id="SSF55874">
    <property type="entry name" value="ATPase domain of HSP90 chaperone/DNA topoisomerase II/histidine kinase"/>
    <property type="match status" value="1"/>
</dbReference>
<keyword evidence="9 13" id="KW-1133">Transmembrane helix</keyword>
<accession>A0A5D4RJ55</accession>
<reference evidence="15 16" key="1">
    <citation type="submission" date="2019-08" db="EMBL/GenBank/DDBJ databases">
        <title>Bacillus genomes from the desert of Cuatro Cienegas, Coahuila.</title>
        <authorList>
            <person name="Olmedo-Alvarez G."/>
        </authorList>
    </citation>
    <scope>NUCLEOTIDE SEQUENCE [LARGE SCALE GENOMIC DNA]</scope>
    <source>
        <strain evidence="15 16">CH108_3D</strain>
    </source>
</reference>
<evidence type="ECO:0000256" key="11">
    <source>
        <dbReference type="ARBA" id="ARBA00023136"/>
    </source>
</evidence>